<protein>
    <recommendedName>
        <fullName evidence="17">Cytochrome P450</fullName>
    </recommendedName>
</protein>
<evidence type="ECO:0000256" key="11">
    <source>
        <dbReference type="ARBA" id="ARBA00023033"/>
    </source>
</evidence>
<evidence type="ECO:0000256" key="10">
    <source>
        <dbReference type="ARBA" id="ARBA00023004"/>
    </source>
</evidence>
<keyword evidence="10 13" id="KW-0408">Iron</keyword>
<dbReference type="Pfam" id="PF00067">
    <property type="entry name" value="p450"/>
    <property type="match status" value="2"/>
</dbReference>
<dbReference type="PANTHER" id="PTHR24292:SF45">
    <property type="entry name" value="CYTOCHROME P450 6G1-RELATED"/>
    <property type="match status" value="1"/>
</dbReference>
<dbReference type="SUPFAM" id="SSF48264">
    <property type="entry name" value="Cytochrome P450"/>
    <property type="match status" value="2"/>
</dbReference>
<dbReference type="GO" id="GO:0005506">
    <property type="term" value="F:iron ion binding"/>
    <property type="evidence" value="ECO:0007669"/>
    <property type="project" value="InterPro"/>
</dbReference>
<keyword evidence="8" id="KW-0492">Microsome</keyword>
<evidence type="ECO:0000256" key="2">
    <source>
        <dbReference type="ARBA" id="ARBA00004174"/>
    </source>
</evidence>
<evidence type="ECO:0000256" key="1">
    <source>
        <dbReference type="ARBA" id="ARBA00001971"/>
    </source>
</evidence>
<keyword evidence="5 13" id="KW-0349">Heme</keyword>
<evidence type="ECO:0000256" key="6">
    <source>
        <dbReference type="ARBA" id="ARBA00022723"/>
    </source>
</evidence>
<dbReference type="Proteomes" id="UP001353858">
    <property type="component" value="Unassembled WGS sequence"/>
</dbReference>
<feature type="binding site" description="axial binding residue" evidence="13">
    <location>
        <position position="663"/>
    </location>
    <ligand>
        <name>heme</name>
        <dbReference type="ChEBI" id="CHEBI:30413"/>
    </ligand>
    <ligandPart>
        <name>Fe</name>
        <dbReference type="ChEBI" id="CHEBI:18248"/>
    </ligandPart>
</feature>
<name>A0AAN7P9I2_9COLE</name>
<evidence type="ECO:0000256" key="14">
    <source>
        <dbReference type="SAM" id="MobiDB-lite"/>
    </source>
</evidence>
<dbReference type="PRINTS" id="PR00385">
    <property type="entry name" value="P450"/>
</dbReference>
<dbReference type="CDD" id="cd11056">
    <property type="entry name" value="CYP6-like"/>
    <property type="match status" value="2"/>
</dbReference>
<feature type="compositionally biased region" description="Acidic residues" evidence="14">
    <location>
        <begin position="790"/>
        <end position="800"/>
    </location>
</feature>
<dbReference type="InterPro" id="IPR001128">
    <property type="entry name" value="Cyt_P450"/>
</dbReference>
<evidence type="ECO:0000256" key="8">
    <source>
        <dbReference type="ARBA" id="ARBA00022848"/>
    </source>
</evidence>
<comment type="similarity">
    <text evidence="4">Belongs to the cytochrome P450 family.</text>
</comment>
<dbReference type="GO" id="GO:0004497">
    <property type="term" value="F:monooxygenase activity"/>
    <property type="evidence" value="ECO:0007669"/>
    <property type="project" value="UniProtKB-KW"/>
</dbReference>
<dbReference type="InterPro" id="IPR002401">
    <property type="entry name" value="Cyt_P450_E_grp-I"/>
</dbReference>
<dbReference type="InterPro" id="IPR017972">
    <property type="entry name" value="Cyt_P450_CS"/>
</dbReference>
<evidence type="ECO:0000256" key="4">
    <source>
        <dbReference type="ARBA" id="ARBA00010617"/>
    </source>
</evidence>
<comment type="subcellular location">
    <subcellularLocation>
        <location evidence="3">Endoplasmic reticulum membrane</location>
        <topology evidence="3">Peripheral membrane protein</topology>
    </subcellularLocation>
    <subcellularLocation>
        <location evidence="2">Microsome membrane</location>
        <topology evidence="2">Peripheral membrane protein</topology>
    </subcellularLocation>
</comment>
<keyword evidence="6 13" id="KW-0479">Metal-binding</keyword>
<dbReference type="PROSITE" id="PS00086">
    <property type="entry name" value="CYTOCHROME_P450"/>
    <property type="match status" value="2"/>
</dbReference>
<comment type="cofactor">
    <cofactor evidence="1 13">
        <name>heme</name>
        <dbReference type="ChEBI" id="CHEBI:30413"/>
    </cofactor>
</comment>
<comment type="caution">
    <text evidence="15">The sequence shown here is derived from an EMBL/GenBank/DDBJ whole genome shotgun (WGS) entry which is preliminary data.</text>
</comment>
<dbReference type="GO" id="GO:0020037">
    <property type="term" value="F:heme binding"/>
    <property type="evidence" value="ECO:0007669"/>
    <property type="project" value="InterPro"/>
</dbReference>
<feature type="region of interest" description="Disordered" evidence="14">
    <location>
        <begin position="790"/>
        <end position="811"/>
    </location>
</feature>
<sequence length="875" mass="102249">MMMIAKGCGDNLRTYLEKNIDKSSDIKDVTIRYSTEVISNCAFGVNFNCFVTERNLFAHHAHNIFPKSYMGTFKGFTYIFLPQLVKIFKYQFFDDTSCDFFYNFFLDLIEQRRNLNIKRYDLIDILEDLKKENCEKYDQKRLLSQAISFLAVGHETLSSIVALTIYHLSMNDKIQTRLRDEINDVIEHYGDITPESLADMEYLQMVIHESLRMYPVIQFIQRRCTEDCFIPETGVVLEKDTAVIIPTHWLHYNEKYFPEPHTYNPERFSKEQKRSIDPFFYLPFSTGPRSCLGRRFALMNLKVSVLYFVKHFRIEQDGSEKPIFGSSHSLEPKNRMDIDPIFSNSIFNLKNPQWKDLRSRVSKVFSPSKVKAMMMIAKGCGDNLRTYLEKNIDKPADIKDVTIRYSTEVISNCAFGVNFNCFVTERNLFAHHAHNIFPKSYMGTFKGFTYIFLPQLVKIFKYQFFDDTSCDFFYSFFLDLIEQRRNLNIKRYDLIDILEDLKKENCEKYDQKRLLSQAISFLAVGHETLSSIVALTIYHLSMNDKIQTRLRDEINNVIEHYGDITPESLADMEYLQMVVHESLRMYPVIQFIHRRCTEDCFIPETGVVLEKDTAVIIPTHWLHYNEKYFPEPHTYNPERFSEEQKRSIDPFFYLPFGTGPRSCLGRRFALMNLKVSVLYFVKHFRIEQDGSEKPIIGASHSLEPKNKMTNRIMQLANRINAESESHELIKKENLDEKIKIISQEEGCCILDKVNTTKLCNTVKETCEEPLQFKLSEYVFSSVDENFETLYDDNNSDNDENWEPHSKSEDEAGIQTSDDIINVELQQVAATASTNEKADADVNTITTPTKGLHLICKLRQHNQLRIGGVTVPYYKI</sequence>
<dbReference type="PANTHER" id="PTHR24292">
    <property type="entry name" value="CYTOCHROME P450"/>
    <property type="match status" value="1"/>
</dbReference>
<evidence type="ECO:0000256" key="12">
    <source>
        <dbReference type="ARBA" id="ARBA00023136"/>
    </source>
</evidence>
<dbReference type="GO" id="GO:0016705">
    <property type="term" value="F:oxidoreductase activity, acting on paired donors, with incorporation or reduction of molecular oxygen"/>
    <property type="evidence" value="ECO:0007669"/>
    <property type="project" value="InterPro"/>
</dbReference>
<gene>
    <name evidence="15" type="ORF">RN001_007875</name>
</gene>
<dbReference type="EMBL" id="JARPUR010000003">
    <property type="protein sequence ID" value="KAK4879729.1"/>
    <property type="molecule type" value="Genomic_DNA"/>
</dbReference>
<keyword evidence="12" id="KW-0472">Membrane</keyword>
<evidence type="ECO:0000256" key="5">
    <source>
        <dbReference type="ARBA" id="ARBA00022617"/>
    </source>
</evidence>
<dbReference type="PRINTS" id="PR00463">
    <property type="entry name" value="EP450I"/>
</dbReference>
<evidence type="ECO:0000256" key="9">
    <source>
        <dbReference type="ARBA" id="ARBA00023002"/>
    </source>
</evidence>
<dbReference type="InterPro" id="IPR050476">
    <property type="entry name" value="Insect_CytP450_Detox"/>
</dbReference>
<evidence type="ECO:0000256" key="13">
    <source>
        <dbReference type="PIRSR" id="PIRSR602401-1"/>
    </source>
</evidence>
<keyword evidence="11" id="KW-0503">Monooxygenase</keyword>
<accession>A0AAN7P9I2</accession>
<organism evidence="15 16">
    <name type="scientific">Aquatica leii</name>
    <dbReference type="NCBI Taxonomy" id="1421715"/>
    <lineage>
        <taxon>Eukaryota</taxon>
        <taxon>Metazoa</taxon>
        <taxon>Ecdysozoa</taxon>
        <taxon>Arthropoda</taxon>
        <taxon>Hexapoda</taxon>
        <taxon>Insecta</taxon>
        <taxon>Pterygota</taxon>
        <taxon>Neoptera</taxon>
        <taxon>Endopterygota</taxon>
        <taxon>Coleoptera</taxon>
        <taxon>Polyphaga</taxon>
        <taxon>Elateriformia</taxon>
        <taxon>Elateroidea</taxon>
        <taxon>Lampyridae</taxon>
        <taxon>Luciolinae</taxon>
        <taxon>Aquatica</taxon>
    </lineage>
</organism>
<proteinExistence type="inferred from homology"/>
<evidence type="ECO:0008006" key="17">
    <source>
        <dbReference type="Google" id="ProtNLM"/>
    </source>
</evidence>
<evidence type="ECO:0000313" key="16">
    <source>
        <dbReference type="Proteomes" id="UP001353858"/>
    </source>
</evidence>
<dbReference type="Gene3D" id="1.10.630.10">
    <property type="entry name" value="Cytochrome P450"/>
    <property type="match status" value="2"/>
</dbReference>
<keyword evidence="9" id="KW-0560">Oxidoreductase</keyword>
<evidence type="ECO:0000256" key="3">
    <source>
        <dbReference type="ARBA" id="ARBA00004406"/>
    </source>
</evidence>
<dbReference type="AlphaFoldDB" id="A0AAN7P9I2"/>
<dbReference type="InterPro" id="IPR036396">
    <property type="entry name" value="Cyt_P450_sf"/>
</dbReference>
<dbReference type="GO" id="GO:0005789">
    <property type="term" value="C:endoplasmic reticulum membrane"/>
    <property type="evidence" value="ECO:0007669"/>
    <property type="project" value="UniProtKB-SubCell"/>
</dbReference>
<keyword evidence="7" id="KW-0256">Endoplasmic reticulum</keyword>
<evidence type="ECO:0000256" key="7">
    <source>
        <dbReference type="ARBA" id="ARBA00022824"/>
    </source>
</evidence>
<keyword evidence="16" id="KW-1185">Reference proteome</keyword>
<evidence type="ECO:0000313" key="15">
    <source>
        <dbReference type="EMBL" id="KAK4879729.1"/>
    </source>
</evidence>
<dbReference type="FunFam" id="1.10.630.10:FF:000182">
    <property type="entry name" value="Cytochrome P450 3A4"/>
    <property type="match status" value="1"/>
</dbReference>
<reference evidence="16" key="1">
    <citation type="submission" date="2023-01" db="EMBL/GenBank/DDBJ databases">
        <title>Key to firefly adult light organ development and bioluminescence: homeobox transcription factors regulate luciferase expression and transportation to peroxisome.</title>
        <authorList>
            <person name="Fu X."/>
        </authorList>
    </citation>
    <scope>NUCLEOTIDE SEQUENCE [LARGE SCALE GENOMIC DNA]</scope>
</reference>